<dbReference type="EMBL" id="JAWHQM010000010">
    <property type="protein sequence ID" value="KAK5628911.1"/>
    <property type="molecule type" value="Genomic_DNA"/>
</dbReference>
<accession>A0AAN7Z8T0</accession>
<evidence type="ECO:0000259" key="6">
    <source>
        <dbReference type="PROSITE" id="PS51891"/>
    </source>
</evidence>
<dbReference type="Proteomes" id="UP001305414">
    <property type="component" value="Unassembled WGS sequence"/>
</dbReference>
<comment type="similarity">
    <text evidence="1">Belongs to the Gfa family.</text>
</comment>
<dbReference type="PANTHER" id="PTHR33337:SF40">
    <property type="entry name" value="CENP-V_GFA DOMAIN-CONTAINING PROTEIN-RELATED"/>
    <property type="match status" value="1"/>
</dbReference>
<evidence type="ECO:0000256" key="3">
    <source>
        <dbReference type="ARBA" id="ARBA00022833"/>
    </source>
</evidence>
<gene>
    <name evidence="7" type="ORF">RRF57_004626</name>
</gene>
<dbReference type="SUPFAM" id="SSF51316">
    <property type="entry name" value="Mss4-like"/>
    <property type="match status" value="1"/>
</dbReference>
<dbReference type="PROSITE" id="PS51891">
    <property type="entry name" value="CENP_V_GFA"/>
    <property type="match status" value="1"/>
</dbReference>
<evidence type="ECO:0000256" key="2">
    <source>
        <dbReference type="ARBA" id="ARBA00022723"/>
    </source>
</evidence>
<dbReference type="GO" id="GO:0016846">
    <property type="term" value="F:carbon-sulfur lyase activity"/>
    <property type="evidence" value="ECO:0007669"/>
    <property type="project" value="InterPro"/>
</dbReference>
<proteinExistence type="inferred from homology"/>
<dbReference type="Pfam" id="PF04828">
    <property type="entry name" value="GFA"/>
    <property type="match status" value="1"/>
</dbReference>
<evidence type="ECO:0000313" key="8">
    <source>
        <dbReference type="Proteomes" id="UP001305414"/>
    </source>
</evidence>
<keyword evidence="5" id="KW-0732">Signal</keyword>
<name>A0AAN7Z8T0_9PEZI</name>
<evidence type="ECO:0000256" key="4">
    <source>
        <dbReference type="ARBA" id="ARBA00023239"/>
    </source>
</evidence>
<dbReference type="Gene3D" id="3.90.1590.10">
    <property type="entry name" value="glutathione-dependent formaldehyde- activating enzyme (gfa)"/>
    <property type="match status" value="1"/>
</dbReference>
<sequence>MLVGLFILCLASLALADPSSAPCPHSDVTARITIIGSTPPWNRNHESPASREPKIRQLCTVYEYQVERTEEEEQEGKRQLLPYSESHCLCGAVKYTVDMDPLNVAYDHCDDCQRQTGSTYSLVAVVLKDKLNISGPTKSWAGTGSSGKPVHRVFCGDCGSPIYHDPEAAPPIIALKAGTLSVEDKRALKPAAEIWCVSKLPFMTEKLENAFDHMPPH</sequence>
<keyword evidence="8" id="KW-1185">Reference proteome</keyword>
<keyword evidence="2" id="KW-0479">Metal-binding</keyword>
<comment type="caution">
    <text evidence="7">The sequence shown here is derived from an EMBL/GenBank/DDBJ whole genome shotgun (WGS) entry which is preliminary data.</text>
</comment>
<feature type="chain" id="PRO_5043026994" description="CENP-V/GFA domain-containing protein" evidence="5">
    <location>
        <begin position="17"/>
        <end position="217"/>
    </location>
</feature>
<evidence type="ECO:0000256" key="1">
    <source>
        <dbReference type="ARBA" id="ARBA00005495"/>
    </source>
</evidence>
<organism evidence="7 8">
    <name type="scientific">Xylaria bambusicola</name>
    <dbReference type="NCBI Taxonomy" id="326684"/>
    <lineage>
        <taxon>Eukaryota</taxon>
        <taxon>Fungi</taxon>
        <taxon>Dikarya</taxon>
        <taxon>Ascomycota</taxon>
        <taxon>Pezizomycotina</taxon>
        <taxon>Sordariomycetes</taxon>
        <taxon>Xylariomycetidae</taxon>
        <taxon>Xylariales</taxon>
        <taxon>Xylariaceae</taxon>
        <taxon>Xylaria</taxon>
    </lineage>
</organism>
<evidence type="ECO:0000313" key="7">
    <source>
        <dbReference type="EMBL" id="KAK5628911.1"/>
    </source>
</evidence>
<dbReference type="GO" id="GO:0046872">
    <property type="term" value="F:metal ion binding"/>
    <property type="evidence" value="ECO:0007669"/>
    <property type="project" value="UniProtKB-KW"/>
</dbReference>
<dbReference type="InterPro" id="IPR006913">
    <property type="entry name" value="CENP-V/GFA"/>
</dbReference>
<protein>
    <recommendedName>
        <fullName evidence="6">CENP-V/GFA domain-containing protein</fullName>
    </recommendedName>
</protein>
<dbReference type="AlphaFoldDB" id="A0AAN7Z8T0"/>
<evidence type="ECO:0000256" key="5">
    <source>
        <dbReference type="SAM" id="SignalP"/>
    </source>
</evidence>
<keyword evidence="4" id="KW-0456">Lyase</keyword>
<dbReference type="PANTHER" id="PTHR33337">
    <property type="entry name" value="GFA DOMAIN-CONTAINING PROTEIN"/>
    <property type="match status" value="1"/>
</dbReference>
<reference evidence="7 8" key="1">
    <citation type="submission" date="2023-10" db="EMBL/GenBank/DDBJ databases">
        <title>Draft genome sequence of Xylaria bambusicola isolate GMP-LS, the root and basal stem rot pathogen of sugarcane in Indonesia.</title>
        <authorList>
            <person name="Selvaraj P."/>
            <person name="Muralishankar V."/>
            <person name="Muruganantham S."/>
            <person name="Sp S."/>
            <person name="Haryani S."/>
            <person name="Lau K.J.X."/>
            <person name="Naqvi N.I."/>
        </authorList>
    </citation>
    <scope>NUCLEOTIDE SEQUENCE [LARGE SCALE GENOMIC DNA]</scope>
    <source>
        <strain evidence="7">GMP-LS</strain>
    </source>
</reference>
<feature type="domain" description="CENP-V/GFA" evidence="6">
    <location>
        <begin position="83"/>
        <end position="196"/>
    </location>
</feature>
<feature type="signal peptide" evidence="5">
    <location>
        <begin position="1"/>
        <end position="16"/>
    </location>
</feature>
<dbReference type="InterPro" id="IPR011057">
    <property type="entry name" value="Mss4-like_sf"/>
</dbReference>
<keyword evidence="3" id="KW-0862">Zinc</keyword>